<dbReference type="GO" id="GO:0005945">
    <property type="term" value="C:6-phosphofructokinase complex"/>
    <property type="evidence" value="ECO:0007669"/>
    <property type="project" value="TreeGrafter"/>
</dbReference>
<gene>
    <name evidence="17" type="ORF">GBAR_LOCUS12378</name>
</gene>
<comment type="similarity">
    <text evidence="14">Belongs to the phosphofructokinase type A (PFKA) family. ATP-dependent PFK group I subfamily. Eukaryotic two domain clade 'E' sub-subfamily.</text>
</comment>
<feature type="region of interest" description="C-terminal regulatory PFK domain 2" evidence="14">
    <location>
        <begin position="451"/>
        <end position="816"/>
    </location>
</feature>
<dbReference type="FunFam" id="3.40.50.460:FF:000008">
    <property type="entry name" value="ATP-dependent 6-phosphofructokinase"/>
    <property type="match status" value="1"/>
</dbReference>
<dbReference type="InterPro" id="IPR000023">
    <property type="entry name" value="Phosphofructokinase_dom"/>
</dbReference>
<comment type="pathway">
    <text evidence="3 14 15">Carbohydrate degradation; glycolysis; D-glyceraldehyde 3-phosphate and glycerone phosphate from D-glucose: step 3/4.</text>
</comment>
<comment type="function">
    <text evidence="14">Catalyzes the phosphorylation of D-fructose 6-phosphate to fructose 1,6-bisphosphate by ATP, the first committing step of glycolysis.</text>
</comment>
<feature type="binding site" evidence="14">
    <location>
        <position position="240"/>
    </location>
    <ligand>
        <name>substrate</name>
        <note>ligand shared between dimeric partners</note>
    </ligand>
</feature>
<dbReference type="InterPro" id="IPR015912">
    <property type="entry name" value="Phosphofructokinase_CS"/>
</dbReference>
<feature type="binding site" description="in other chain" evidence="14">
    <location>
        <position position="520"/>
    </location>
    <ligand>
        <name>beta-D-fructose 2,6-bisphosphate</name>
        <dbReference type="ChEBI" id="CHEBI:58579"/>
        <note>allosteric activator; ligand shared between dimeric partners</note>
    </ligand>
</feature>
<comment type="subcellular location">
    <subcellularLocation>
        <location evidence="2 14">Cytoplasm</location>
    </subcellularLocation>
</comment>
<comment type="subunit">
    <text evidence="14">Homotetramer.</text>
</comment>
<dbReference type="PANTHER" id="PTHR13697:SF4">
    <property type="entry name" value="ATP-DEPENDENT 6-PHOSPHOFRUCTOKINASE"/>
    <property type="match status" value="1"/>
</dbReference>
<keyword evidence="12 14" id="KW-0324">Glycolysis</keyword>
<dbReference type="InterPro" id="IPR035966">
    <property type="entry name" value="PKF_sf"/>
</dbReference>
<evidence type="ECO:0000256" key="3">
    <source>
        <dbReference type="ARBA" id="ARBA00004679"/>
    </source>
</evidence>
<feature type="region of interest" description="N-terminal catalytic PFK domain 1" evidence="14">
    <location>
        <begin position="1"/>
        <end position="429"/>
    </location>
</feature>
<feature type="binding site" evidence="14">
    <location>
        <position position="705"/>
    </location>
    <ligand>
        <name>beta-D-fructose 2,6-bisphosphate</name>
        <dbReference type="ChEBI" id="CHEBI:58579"/>
        <note>allosteric activator; ligand shared between dimeric partners</note>
    </ligand>
</feature>
<keyword evidence="11 14" id="KW-0460">Magnesium</keyword>
<feature type="binding site" description="in other chain" evidence="14">
    <location>
        <position position="303"/>
    </location>
    <ligand>
        <name>substrate</name>
        <note>ligand shared between dimeric partners</note>
    </ligand>
</feature>
<evidence type="ECO:0000256" key="10">
    <source>
        <dbReference type="ARBA" id="ARBA00022840"/>
    </source>
</evidence>
<keyword evidence="10 14" id="KW-0067">ATP-binding</keyword>
<dbReference type="GO" id="GO:0070095">
    <property type="term" value="F:fructose-6-phosphate binding"/>
    <property type="evidence" value="ECO:0007669"/>
    <property type="project" value="TreeGrafter"/>
</dbReference>
<feature type="binding site" evidence="14">
    <location>
        <position position="158"/>
    </location>
    <ligand>
        <name>Mg(2+)</name>
        <dbReference type="ChEBI" id="CHEBI:18420"/>
        <note>catalytic</note>
    </ligand>
</feature>
<feature type="binding site" description="in other chain" evidence="14">
    <location>
        <begin position="623"/>
        <end position="625"/>
    </location>
    <ligand>
        <name>beta-D-fructose 2,6-bisphosphate</name>
        <dbReference type="ChEBI" id="CHEBI:58579"/>
        <note>allosteric activator; ligand shared between dimeric partners</note>
    </ligand>
</feature>
<name>A0AA35WNC0_GEOBA</name>
<dbReference type="FunFam" id="3.40.50.460:FF:000007">
    <property type="entry name" value="ATP-dependent 6-phosphofructokinase"/>
    <property type="match status" value="1"/>
</dbReference>
<comment type="similarity">
    <text evidence="15">Belongs to the phosphofructokinase type A (PFKA) family. ATP-dependent PFK group I subfamily. Eukaryotic two domain clade "E" sub-subfamily.</text>
</comment>
<dbReference type="PROSITE" id="PS00433">
    <property type="entry name" value="PHOSPHOFRUCTOKINASE"/>
    <property type="match status" value="1"/>
</dbReference>
<dbReference type="SUPFAM" id="SSF53784">
    <property type="entry name" value="Phosphofructokinase"/>
    <property type="match status" value="2"/>
</dbReference>
<dbReference type="EMBL" id="CASHTH010001844">
    <property type="protein sequence ID" value="CAI8020740.1"/>
    <property type="molecule type" value="Genomic_DNA"/>
</dbReference>
<feature type="binding site" evidence="14">
    <location>
        <position position="331"/>
    </location>
    <ligand>
        <name>substrate</name>
        <note>ligand shared between dimeric partners</note>
    </ligand>
</feature>
<dbReference type="Gene3D" id="3.40.50.450">
    <property type="match status" value="2"/>
</dbReference>
<feature type="binding site" description="in other chain" evidence="14">
    <location>
        <position position="786"/>
    </location>
    <ligand>
        <name>beta-D-fructose 2,6-bisphosphate</name>
        <dbReference type="ChEBI" id="CHEBI:58579"/>
        <note>allosteric activator; ligand shared between dimeric partners</note>
    </ligand>
</feature>
<keyword evidence="5 14" id="KW-0021">Allosteric enzyme</keyword>
<feature type="binding site" description="in other chain" evidence="14">
    <location>
        <begin position="203"/>
        <end position="205"/>
    </location>
    <ligand>
        <name>substrate</name>
        <note>ligand shared between dimeric partners</note>
    </ligand>
</feature>
<dbReference type="EC" id="2.7.1.11" evidence="14"/>
<feature type="binding site" description="in other chain" evidence="14">
    <location>
        <position position="679"/>
    </location>
    <ligand>
        <name>beta-D-fructose 2,6-bisphosphate</name>
        <dbReference type="ChEBI" id="CHEBI:58579"/>
        <note>allosteric activator; ligand shared between dimeric partners</note>
    </ligand>
</feature>
<dbReference type="GO" id="GO:0061621">
    <property type="term" value="P:canonical glycolysis"/>
    <property type="evidence" value="ECO:0007669"/>
    <property type="project" value="TreeGrafter"/>
</dbReference>
<keyword evidence="9 14" id="KW-0418">Kinase</keyword>
<dbReference type="NCBIfam" id="TIGR02478">
    <property type="entry name" value="6PF1K_euk"/>
    <property type="match status" value="1"/>
</dbReference>
<dbReference type="Pfam" id="PF00365">
    <property type="entry name" value="PFK"/>
    <property type="match status" value="2"/>
</dbReference>
<feature type="binding site" evidence="14">
    <location>
        <begin position="127"/>
        <end position="128"/>
    </location>
    <ligand>
        <name>ATP</name>
        <dbReference type="ChEBI" id="CHEBI:30616"/>
    </ligand>
</feature>
<feature type="domain" description="Phosphofructokinase" evidence="16">
    <location>
        <begin position="451"/>
        <end position="737"/>
    </location>
</feature>
<dbReference type="GO" id="GO:0016208">
    <property type="term" value="F:AMP binding"/>
    <property type="evidence" value="ECO:0007669"/>
    <property type="project" value="TreeGrafter"/>
</dbReference>
<evidence type="ECO:0000256" key="11">
    <source>
        <dbReference type="ARBA" id="ARBA00022842"/>
    </source>
</evidence>
<dbReference type="FunFam" id="3.40.50.450:FF:000043">
    <property type="entry name" value="ATP-dependent 6-phosphofructokinase, platelet type"/>
    <property type="match status" value="1"/>
</dbReference>
<evidence type="ECO:0000256" key="7">
    <source>
        <dbReference type="ARBA" id="ARBA00022723"/>
    </source>
</evidence>
<evidence type="ECO:0000256" key="4">
    <source>
        <dbReference type="ARBA" id="ARBA00022490"/>
    </source>
</evidence>
<comment type="caution">
    <text evidence="17">The sequence shown here is derived from an EMBL/GenBank/DDBJ whole genome shotgun (WGS) entry which is preliminary data.</text>
</comment>
<dbReference type="HAMAP" id="MF_03184">
    <property type="entry name" value="Phosphofructokinase_I_E"/>
    <property type="match status" value="1"/>
</dbReference>
<proteinExistence type="inferred from homology"/>
<dbReference type="GO" id="GO:0006002">
    <property type="term" value="P:fructose 6-phosphate metabolic process"/>
    <property type="evidence" value="ECO:0007669"/>
    <property type="project" value="InterPro"/>
</dbReference>
<evidence type="ECO:0000313" key="17">
    <source>
        <dbReference type="EMBL" id="CAI8020740.1"/>
    </source>
</evidence>
<evidence type="ECO:0000256" key="5">
    <source>
        <dbReference type="ARBA" id="ARBA00022533"/>
    </source>
</evidence>
<keyword evidence="6 14" id="KW-0808">Transferase</keyword>
<evidence type="ECO:0000256" key="2">
    <source>
        <dbReference type="ARBA" id="ARBA00004496"/>
    </source>
</evidence>
<dbReference type="GO" id="GO:0003872">
    <property type="term" value="F:6-phosphofructokinase activity"/>
    <property type="evidence" value="ECO:0007669"/>
    <property type="project" value="UniProtKB-UniRule"/>
</dbReference>
<feature type="binding site" evidence="14">
    <location>
        <position position="616"/>
    </location>
    <ligand>
        <name>beta-D-fructose 2,6-bisphosphate</name>
        <dbReference type="ChEBI" id="CHEBI:58579"/>
        <note>allosteric activator; ligand shared between dimeric partners</note>
    </ligand>
</feature>
<dbReference type="Gene3D" id="3.40.50.460">
    <property type="entry name" value="Phosphofructokinase domain"/>
    <property type="match status" value="2"/>
</dbReference>
<evidence type="ECO:0000256" key="13">
    <source>
        <dbReference type="ARBA" id="ARBA00048070"/>
    </source>
</evidence>
<dbReference type="InterPro" id="IPR022953">
    <property type="entry name" value="ATP_PFK"/>
</dbReference>
<keyword evidence="7 14" id="KW-0479">Metal-binding</keyword>
<comment type="activity regulation">
    <text evidence="14">Allosterically activated by ADP, AMP, or fructose 2,6-bisphosphate, and allosterically inhibited by ATP or citrate.</text>
</comment>
<reference evidence="17" key="1">
    <citation type="submission" date="2023-03" db="EMBL/GenBank/DDBJ databases">
        <authorList>
            <person name="Steffen K."/>
            <person name="Cardenas P."/>
        </authorList>
    </citation>
    <scope>NUCLEOTIDE SEQUENCE</scope>
</reference>
<evidence type="ECO:0000256" key="6">
    <source>
        <dbReference type="ARBA" id="ARBA00022679"/>
    </source>
</evidence>
<accession>A0AA35WNC0</accession>
<dbReference type="PRINTS" id="PR00476">
    <property type="entry name" value="PHFRCTKINASE"/>
</dbReference>
<dbReference type="GO" id="GO:0030388">
    <property type="term" value="P:fructose 1,6-bisphosphate metabolic process"/>
    <property type="evidence" value="ECO:0007669"/>
    <property type="project" value="TreeGrafter"/>
</dbReference>
<feature type="binding site" description="in other chain" evidence="14">
    <location>
        <begin position="711"/>
        <end position="714"/>
    </location>
    <ligand>
        <name>beta-D-fructose 2,6-bisphosphate</name>
        <dbReference type="ChEBI" id="CHEBI:58579"/>
        <note>allosteric activator; ligand shared between dimeric partners</note>
    </ligand>
</feature>
<dbReference type="GO" id="GO:0005524">
    <property type="term" value="F:ATP binding"/>
    <property type="evidence" value="ECO:0007669"/>
    <property type="project" value="UniProtKB-KW"/>
</dbReference>
<feature type="binding site" evidence="14">
    <location>
        <position position="64"/>
    </location>
    <ligand>
        <name>ATP</name>
        <dbReference type="ChEBI" id="CHEBI:30616"/>
    </ligand>
</feature>
<comment type="catalytic activity">
    <reaction evidence="13 14 15">
        <text>beta-D-fructose 6-phosphate + ATP = beta-D-fructose 1,6-bisphosphate + ADP + H(+)</text>
        <dbReference type="Rhea" id="RHEA:16109"/>
        <dbReference type="ChEBI" id="CHEBI:15378"/>
        <dbReference type="ChEBI" id="CHEBI:30616"/>
        <dbReference type="ChEBI" id="CHEBI:32966"/>
        <dbReference type="ChEBI" id="CHEBI:57634"/>
        <dbReference type="ChEBI" id="CHEBI:456216"/>
        <dbReference type="EC" id="2.7.1.11"/>
    </reaction>
</comment>
<dbReference type="GO" id="GO:0046872">
    <property type="term" value="F:metal ion binding"/>
    <property type="evidence" value="ECO:0007669"/>
    <property type="project" value="UniProtKB-KW"/>
</dbReference>
<keyword evidence="18" id="KW-1185">Reference proteome</keyword>
<feature type="active site" description="Proton acceptor" evidence="14">
    <location>
        <position position="205"/>
    </location>
</feature>
<evidence type="ECO:0000256" key="15">
    <source>
        <dbReference type="PIRNR" id="PIRNR000533"/>
    </source>
</evidence>
<feature type="binding site" description="in other chain" evidence="14">
    <location>
        <begin position="247"/>
        <end position="249"/>
    </location>
    <ligand>
        <name>substrate</name>
        <note>ligand shared between dimeric partners</note>
    </ligand>
</feature>
<dbReference type="PANTHER" id="PTHR13697">
    <property type="entry name" value="PHOSPHOFRUCTOKINASE"/>
    <property type="match status" value="1"/>
</dbReference>
<evidence type="ECO:0000256" key="12">
    <source>
        <dbReference type="ARBA" id="ARBA00023152"/>
    </source>
</evidence>
<dbReference type="PIRSF" id="PIRSF000533">
    <property type="entry name" value="ATP_PFK_euk"/>
    <property type="match status" value="1"/>
</dbReference>
<feature type="domain" description="Phosphofructokinase" evidence="16">
    <location>
        <begin position="57"/>
        <end position="360"/>
    </location>
</feature>
<evidence type="ECO:0000256" key="14">
    <source>
        <dbReference type="HAMAP-Rule" id="MF_03184"/>
    </source>
</evidence>
<organism evidence="17 18">
    <name type="scientific">Geodia barretti</name>
    <name type="common">Barrett's horny sponge</name>
    <dbReference type="NCBI Taxonomy" id="519541"/>
    <lineage>
        <taxon>Eukaryota</taxon>
        <taxon>Metazoa</taxon>
        <taxon>Porifera</taxon>
        <taxon>Demospongiae</taxon>
        <taxon>Heteroscleromorpha</taxon>
        <taxon>Tetractinellida</taxon>
        <taxon>Astrophorina</taxon>
        <taxon>Geodiidae</taxon>
        <taxon>Geodia</taxon>
    </lineage>
</organism>
<evidence type="ECO:0000256" key="8">
    <source>
        <dbReference type="ARBA" id="ARBA00022741"/>
    </source>
</evidence>
<protein>
    <recommendedName>
        <fullName evidence="14">ATP-dependent 6-phosphofructokinase</fullName>
        <shortName evidence="14">ATP-PFK</shortName>
        <shortName evidence="14">Phosphofructokinase</shortName>
        <ecNumber evidence="14">2.7.1.11</ecNumber>
    </recommendedName>
    <alternativeName>
        <fullName evidence="14">Phosphohexokinase</fullName>
    </alternativeName>
</protein>
<keyword evidence="4 14" id="KW-0963">Cytoplasm</keyword>
<sequence length="816" mass="89704">MQQLISRLLSPPGRRFLYSNGREREPEPSESDHPLVGEQISFTRAPSITPREDGRCLAVFTSGGDAQGMNSALRAVVRMAIFSGVRVFAVREGYKGLVEGGKHIEEFRWASVSNILHKGGTVVGTARCKEFREREGRLKAAENLVQRGINNLVVIGGDGSLTGANLFKKEWEGLLAELEEAGRLTRSQVEKCKYLNIVGLVGSIDNDMCGTDMTIGTDSALHRIIEAVDCLTSTAASHQRSFVLEVMGRHCGYLALMAGIAGCADAVFIPERPPNPGWEDSMCYQIAQCRDAGRRHSLVIVSEGAVDSENRPITSEQIRDILQAKLGHDTRITVLGHVQRGGKPSAYDRIISARMGAAAVITLLNAEGEIPPKMIGVQGNVIMQLPLMDCVTKTRAIDTAMKTCEFKQALELRGRSFKRNMELLRRLESCRNPECGSEEDILSPTPVRRFKFAIMNVGAPAAGMNSCNRACIRLLLYKGHTVLGVGNGFSGLLDDDITEMSWDSVTNWAAEGGSNLGTNRIKPTAHTLPEIAAKFGEHHIEGLLIVGGFEAYHSLIILEENRKLYTAFRIPLLGVAATISNNVPGTEYSLGCDTALNTIVSSCDILRQSAQGNRKRVFVVETMGGYCGYLATMAALAGGADAAYIFEEKFTISDIQRDADYLVGKFKDGLERGLLLRNEKCNENFTTTFITELLSEQGKGVFICRDSLLGHLQQGDAPTPYDRILGVQYAAHTVDFLQKHAQENLNSRDKVRAENAESACMIGLQGTKFQAIPLQKLAKDTDFEHRIPTHQWWMSLRPLIAIFAKHKEHDFRGETR</sequence>
<comment type="cofactor">
    <cofactor evidence="1 14">
        <name>Mg(2+)</name>
        <dbReference type="ChEBI" id="CHEBI:18420"/>
    </cofactor>
</comment>
<evidence type="ECO:0000256" key="1">
    <source>
        <dbReference type="ARBA" id="ARBA00001946"/>
    </source>
</evidence>
<comment type="caution">
    <text evidence="14">Lacks conserved residue(s) required for the propagation of feature annotation.</text>
</comment>
<dbReference type="InterPro" id="IPR009161">
    <property type="entry name" value="6-Pfructokinase_euk"/>
</dbReference>
<dbReference type="GO" id="GO:0048029">
    <property type="term" value="F:monosaccharide binding"/>
    <property type="evidence" value="ECO:0007669"/>
    <property type="project" value="TreeGrafter"/>
</dbReference>
<evidence type="ECO:0000259" key="16">
    <source>
        <dbReference type="Pfam" id="PF00365"/>
    </source>
</evidence>
<dbReference type="GO" id="GO:0042802">
    <property type="term" value="F:identical protein binding"/>
    <property type="evidence" value="ECO:0007669"/>
    <property type="project" value="TreeGrafter"/>
</dbReference>
<keyword evidence="8 14" id="KW-0547">Nucleotide-binding</keyword>
<dbReference type="Proteomes" id="UP001174909">
    <property type="component" value="Unassembled WGS sequence"/>
</dbReference>
<feature type="binding site" evidence="14">
    <location>
        <begin position="157"/>
        <end position="160"/>
    </location>
    <ligand>
        <name>ATP</name>
        <dbReference type="ChEBI" id="CHEBI:30616"/>
    </ligand>
</feature>
<evidence type="ECO:0000256" key="9">
    <source>
        <dbReference type="ARBA" id="ARBA00022777"/>
    </source>
</evidence>
<feature type="binding site" description="in other chain" evidence="14">
    <location>
        <begin position="337"/>
        <end position="340"/>
    </location>
    <ligand>
        <name>substrate</name>
        <note>ligand shared between dimeric partners</note>
    </ligand>
</feature>
<dbReference type="AlphaFoldDB" id="A0AA35WNC0"/>
<evidence type="ECO:0000313" key="18">
    <source>
        <dbReference type="Proteomes" id="UP001174909"/>
    </source>
</evidence>
<feature type="binding site" description="in other chain" evidence="14">
    <location>
        <begin position="578"/>
        <end position="582"/>
    </location>
    <ligand>
        <name>beta-D-fructose 2,6-bisphosphate</name>
        <dbReference type="ChEBI" id="CHEBI:58579"/>
        <note>allosteric activator; ligand shared between dimeric partners</note>
    </ligand>
</feature>